<keyword evidence="2" id="KW-1133">Transmembrane helix</keyword>
<dbReference type="SUPFAM" id="SSF51735">
    <property type="entry name" value="NAD(P)-binding Rossmann-fold domains"/>
    <property type="match status" value="1"/>
</dbReference>
<feature type="transmembrane region" description="Helical" evidence="2">
    <location>
        <begin position="253"/>
        <end position="273"/>
    </location>
</feature>
<dbReference type="Gene3D" id="3.40.50.720">
    <property type="entry name" value="NAD(P)-binding Rossmann-like Domain"/>
    <property type="match status" value="1"/>
</dbReference>
<dbReference type="InterPro" id="IPR011032">
    <property type="entry name" value="GroES-like_sf"/>
</dbReference>
<comment type="caution">
    <text evidence="4">The sequence shown here is derived from an EMBL/GenBank/DDBJ whole genome shotgun (WGS) entry which is preliminary data.</text>
</comment>
<keyword evidence="5" id="KW-1185">Reference proteome</keyword>
<feature type="transmembrane region" description="Helical" evidence="2">
    <location>
        <begin position="162"/>
        <end position="185"/>
    </location>
</feature>
<evidence type="ECO:0000313" key="5">
    <source>
        <dbReference type="Proteomes" id="UP000318582"/>
    </source>
</evidence>
<accession>A0A507DVA6</accession>
<name>A0A507DVA6_9FUNG</name>
<dbReference type="STRING" id="109895.A0A507DVA6"/>
<sequence length="343" mass="36411">MQALVLSKDTTPDKSERYDPLSLSSVPTPEVGSDHTLIQIHAAALNHRDVFIRQGLYPRIVYGSILGSDGSGIEVSSGQRVLINPSVNWEHDPLGPEDAAKYGMLGLLPFPGTFAEYVAVPKRLVHPIPPHLSFEEAAALPLAGLTAWRAVMSKGGVGTGSVVLVSGIGGGVALFALQFAVAAGAKVFVTSSDPEKIRKAVTLGAAGGVNYKDDDWPKQLTSMAKQPVDVVIDGAGGDSIAAYTKLLRVGGKLVSYGATTGSIASVVLPVIFLKQLQLLGSTMGNEKEFAQMVKFVEQHRIRPVVNGVWDGLGKAEDIFDKMRKGSQFGKLVLRIRSDTQGKL</sequence>
<feature type="compositionally biased region" description="Basic and acidic residues" evidence="1">
    <location>
        <begin position="10"/>
        <end position="19"/>
    </location>
</feature>
<evidence type="ECO:0000256" key="2">
    <source>
        <dbReference type="SAM" id="Phobius"/>
    </source>
</evidence>
<dbReference type="PANTHER" id="PTHR45033">
    <property type="match status" value="1"/>
</dbReference>
<reference evidence="4 5" key="1">
    <citation type="journal article" date="2019" name="Sci. Rep.">
        <title>Comparative genomics of chytrid fungi reveal insights into the obligate biotrophic and pathogenic lifestyle of Synchytrium endobioticum.</title>
        <authorList>
            <person name="van de Vossenberg B.T.L.H."/>
            <person name="Warris S."/>
            <person name="Nguyen H.D.T."/>
            <person name="van Gent-Pelzer M.P.E."/>
            <person name="Joly D.L."/>
            <person name="van de Geest H.C."/>
            <person name="Bonants P.J.M."/>
            <person name="Smith D.S."/>
            <person name="Levesque C.A."/>
            <person name="van der Lee T.A.J."/>
        </authorList>
    </citation>
    <scope>NUCLEOTIDE SEQUENCE [LARGE SCALE GENOMIC DNA]</scope>
    <source>
        <strain evidence="4 5">CBS 809.83</strain>
    </source>
</reference>
<proteinExistence type="predicted"/>
<dbReference type="InterPro" id="IPR013154">
    <property type="entry name" value="ADH-like_N"/>
</dbReference>
<dbReference type="Pfam" id="PF08240">
    <property type="entry name" value="ADH_N"/>
    <property type="match status" value="1"/>
</dbReference>
<dbReference type="AlphaFoldDB" id="A0A507DVA6"/>
<feature type="domain" description="Enoyl reductase (ER)" evidence="3">
    <location>
        <begin position="16"/>
        <end position="333"/>
    </location>
</feature>
<evidence type="ECO:0000259" key="3">
    <source>
        <dbReference type="SMART" id="SM00829"/>
    </source>
</evidence>
<dbReference type="SMART" id="SM00829">
    <property type="entry name" value="PKS_ER"/>
    <property type="match status" value="1"/>
</dbReference>
<dbReference type="InterPro" id="IPR013149">
    <property type="entry name" value="ADH-like_C"/>
</dbReference>
<dbReference type="Pfam" id="PF00107">
    <property type="entry name" value="ADH_zinc_N"/>
    <property type="match status" value="1"/>
</dbReference>
<dbReference type="InterPro" id="IPR036291">
    <property type="entry name" value="NAD(P)-bd_dom_sf"/>
</dbReference>
<keyword evidence="2" id="KW-0472">Membrane</keyword>
<keyword evidence="2" id="KW-0812">Transmembrane</keyword>
<dbReference type="Gene3D" id="3.90.180.10">
    <property type="entry name" value="Medium-chain alcohol dehydrogenases, catalytic domain"/>
    <property type="match status" value="1"/>
</dbReference>
<organism evidence="4 5">
    <name type="scientific">Powellomyces hirtus</name>
    <dbReference type="NCBI Taxonomy" id="109895"/>
    <lineage>
        <taxon>Eukaryota</taxon>
        <taxon>Fungi</taxon>
        <taxon>Fungi incertae sedis</taxon>
        <taxon>Chytridiomycota</taxon>
        <taxon>Chytridiomycota incertae sedis</taxon>
        <taxon>Chytridiomycetes</taxon>
        <taxon>Spizellomycetales</taxon>
        <taxon>Powellomycetaceae</taxon>
        <taxon>Powellomyces</taxon>
    </lineage>
</organism>
<dbReference type="PANTHER" id="PTHR45033:SF3">
    <property type="entry name" value="DEHYDROGENASE, PUTATIVE (AFU_ORTHOLOGUE AFUA_2G13270)-RELATED"/>
    <property type="match status" value="1"/>
</dbReference>
<dbReference type="EMBL" id="QEAQ01000136">
    <property type="protein sequence ID" value="TPX54820.1"/>
    <property type="molecule type" value="Genomic_DNA"/>
</dbReference>
<dbReference type="InterPro" id="IPR052711">
    <property type="entry name" value="Zinc_ADH-like"/>
</dbReference>
<evidence type="ECO:0000313" key="4">
    <source>
        <dbReference type="EMBL" id="TPX54820.1"/>
    </source>
</evidence>
<dbReference type="SUPFAM" id="SSF50129">
    <property type="entry name" value="GroES-like"/>
    <property type="match status" value="1"/>
</dbReference>
<gene>
    <name evidence="4" type="ORF">PhCBS80983_g05720</name>
</gene>
<feature type="region of interest" description="Disordered" evidence="1">
    <location>
        <begin position="1"/>
        <end position="27"/>
    </location>
</feature>
<protein>
    <recommendedName>
        <fullName evidence="3">Enoyl reductase (ER) domain-containing protein</fullName>
    </recommendedName>
</protein>
<dbReference type="GO" id="GO:0016491">
    <property type="term" value="F:oxidoreductase activity"/>
    <property type="evidence" value="ECO:0007669"/>
    <property type="project" value="InterPro"/>
</dbReference>
<evidence type="ECO:0000256" key="1">
    <source>
        <dbReference type="SAM" id="MobiDB-lite"/>
    </source>
</evidence>
<dbReference type="InterPro" id="IPR020843">
    <property type="entry name" value="ER"/>
</dbReference>
<dbReference type="Proteomes" id="UP000318582">
    <property type="component" value="Unassembled WGS sequence"/>
</dbReference>